<dbReference type="EMBL" id="UOET01000446">
    <property type="protein sequence ID" value="VAW29944.1"/>
    <property type="molecule type" value="Genomic_DNA"/>
</dbReference>
<feature type="compositionally biased region" description="Basic residues" evidence="4">
    <location>
        <begin position="75"/>
        <end position="93"/>
    </location>
</feature>
<dbReference type="InterPro" id="IPR023574">
    <property type="entry name" value="Ribosomal_uL4_dom_sf"/>
</dbReference>
<dbReference type="InterPro" id="IPR002136">
    <property type="entry name" value="Ribosomal_uL4"/>
</dbReference>
<accession>A0A3B0VDM3</accession>
<evidence type="ECO:0000313" key="5">
    <source>
        <dbReference type="EMBL" id="VAW29944.1"/>
    </source>
</evidence>
<sequence length="241" mass="26320">MATTNTTTKEKKVALELSAPVYTMDGKESGTITLPEEIFGVAWKASLVHQVVLAMQANARPTVASTKDRGEAHGGGRKPWKQKGTGRARHGSRRSPIWRGGGVTHGPRPERDYSQKINRKMRMGALTAVLSKKFADGEVFFVDKLSFDAPKTVEAKNALVAIAKAAKTPMIAERKNHATLIAISGKDFATEKSFGNFGNVVMEEVRNLNPVDVLGHRYLIIEKPSEAIETLTARVTRAKRA</sequence>
<keyword evidence="2 5" id="KW-0689">Ribosomal protein</keyword>
<dbReference type="AlphaFoldDB" id="A0A3B0VDM3"/>
<dbReference type="NCBIfam" id="TIGR03953">
    <property type="entry name" value="rplD_bact"/>
    <property type="match status" value="1"/>
</dbReference>
<name>A0A3B0VDM3_9ZZZZ</name>
<evidence type="ECO:0000256" key="1">
    <source>
        <dbReference type="ARBA" id="ARBA00010528"/>
    </source>
</evidence>
<evidence type="ECO:0000256" key="3">
    <source>
        <dbReference type="ARBA" id="ARBA00023274"/>
    </source>
</evidence>
<reference evidence="5" key="1">
    <citation type="submission" date="2018-06" db="EMBL/GenBank/DDBJ databases">
        <authorList>
            <person name="Zhirakovskaya E."/>
        </authorList>
    </citation>
    <scope>NUCLEOTIDE SEQUENCE</scope>
</reference>
<comment type="similarity">
    <text evidence="1">Belongs to the universal ribosomal protein uL4 family.</text>
</comment>
<keyword evidence="3" id="KW-0687">Ribonucleoprotein</keyword>
<feature type="region of interest" description="Disordered" evidence="4">
    <location>
        <begin position="62"/>
        <end position="112"/>
    </location>
</feature>
<dbReference type="Gene3D" id="3.40.1370.10">
    <property type="match status" value="1"/>
</dbReference>
<evidence type="ECO:0000256" key="2">
    <source>
        <dbReference type="ARBA" id="ARBA00022980"/>
    </source>
</evidence>
<dbReference type="GO" id="GO:0003735">
    <property type="term" value="F:structural constituent of ribosome"/>
    <property type="evidence" value="ECO:0007669"/>
    <property type="project" value="InterPro"/>
</dbReference>
<dbReference type="SUPFAM" id="SSF52166">
    <property type="entry name" value="Ribosomal protein L4"/>
    <property type="match status" value="1"/>
</dbReference>
<dbReference type="GO" id="GO:0005840">
    <property type="term" value="C:ribosome"/>
    <property type="evidence" value="ECO:0007669"/>
    <property type="project" value="UniProtKB-KW"/>
</dbReference>
<dbReference type="Pfam" id="PF00573">
    <property type="entry name" value="Ribosomal_L4"/>
    <property type="match status" value="1"/>
</dbReference>
<organism evidence="5">
    <name type="scientific">hydrothermal vent metagenome</name>
    <dbReference type="NCBI Taxonomy" id="652676"/>
    <lineage>
        <taxon>unclassified sequences</taxon>
        <taxon>metagenomes</taxon>
        <taxon>ecological metagenomes</taxon>
    </lineage>
</organism>
<dbReference type="GO" id="GO:1990904">
    <property type="term" value="C:ribonucleoprotein complex"/>
    <property type="evidence" value="ECO:0007669"/>
    <property type="project" value="UniProtKB-KW"/>
</dbReference>
<dbReference type="InterPro" id="IPR013005">
    <property type="entry name" value="Ribosomal_uL4-like"/>
</dbReference>
<proteinExistence type="inferred from homology"/>
<protein>
    <submittedName>
        <fullName evidence="5">LSU ribosomal protein L4p (L1e)</fullName>
    </submittedName>
</protein>
<dbReference type="PANTHER" id="PTHR10746">
    <property type="entry name" value="50S RIBOSOMAL PROTEIN L4"/>
    <property type="match status" value="1"/>
</dbReference>
<dbReference type="GO" id="GO:0006412">
    <property type="term" value="P:translation"/>
    <property type="evidence" value="ECO:0007669"/>
    <property type="project" value="InterPro"/>
</dbReference>
<evidence type="ECO:0000256" key="4">
    <source>
        <dbReference type="SAM" id="MobiDB-lite"/>
    </source>
</evidence>
<dbReference type="PANTHER" id="PTHR10746:SF6">
    <property type="entry name" value="LARGE RIBOSOMAL SUBUNIT PROTEIN UL4M"/>
    <property type="match status" value="1"/>
</dbReference>
<dbReference type="HAMAP" id="MF_01328_B">
    <property type="entry name" value="Ribosomal_uL4_B"/>
    <property type="match status" value="1"/>
</dbReference>
<gene>
    <name evidence="5" type="ORF">MNBD_BACTEROID07-579</name>
</gene>